<feature type="compositionally biased region" description="Polar residues" evidence="1">
    <location>
        <begin position="34"/>
        <end position="43"/>
    </location>
</feature>
<protein>
    <submittedName>
        <fullName evidence="3">Uncharacterized protein</fullName>
    </submittedName>
</protein>
<dbReference type="Proteomes" id="UP000095283">
    <property type="component" value="Unplaced"/>
</dbReference>
<proteinExistence type="predicted"/>
<feature type="region of interest" description="Disordered" evidence="1">
    <location>
        <begin position="34"/>
        <end position="81"/>
    </location>
</feature>
<reference evidence="3" key="1">
    <citation type="submission" date="2016-11" db="UniProtKB">
        <authorList>
            <consortium name="WormBaseParasite"/>
        </authorList>
    </citation>
    <scope>IDENTIFICATION</scope>
</reference>
<evidence type="ECO:0000256" key="1">
    <source>
        <dbReference type="SAM" id="MobiDB-lite"/>
    </source>
</evidence>
<evidence type="ECO:0000313" key="3">
    <source>
        <dbReference type="WBParaSite" id="Hba_12568"/>
    </source>
</evidence>
<name>A0A1I7X4U7_HETBA</name>
<keyword evidence="2" id="KW-1185">Reference proteome</keyword>
<accession>A0A1I7X4U7</accession>
<organism evidence="2 3">
    <name type="scientific">Heterorhabditis bacteriophora</name>
    <name type="common">Entomopathogenic nematode worm</name>
    <dbReference type="NCBI Taxonomy" id="37862"/>
    <lineage>
        <taxon>Eukaryota</taxon>
        <taxon>Metazoa</taxon>
        <taxon>Ecdysozoa</taxon>
        <taxon>Nematoda</taxon>
        <taxon>Chromadorea</taxon>
        <taxon>Rhabditida</taxon>
        <taxon>Rhabditina</taxon>
        <taxon>Rhabditomorpha</taxon>
        <taxon>Strongyloidea</taxon>
        <taxon>Heterorhabditidae</taxon>
        <taxon>Heterorhabditis</taxon>
    </lineage>
</organism>
<dbReference type="WBParaSite" id="Hba_12568">
    <property type="protein sequence ID" value="Hba_12568"/>
    <property type="gene ID" value="Hba_12568"/>
</dbReference>
<evidence type="ECO:0000313" key="2">
    <source>
        <dbReference type="Proteomes" id="UP000095283"/>
    </source>
</evidence>
<dbReference type="AlphaFoldDB" id="A0A1I7X4U7"/>
<feature type="compositionally biased region" description="Polar residues" evidence="1">
    <location>
        <begin position="50"/>
        <end position="61"/>
    </location>
</feature>
<sequence>MGGNSAGPFRTADTNLTITKLRGHLQHIISSTTERTVRNLSSRSPDEAITTMTAFPRNRSNNQKKNKTIQRSGQEQHRNLY</sequence>